<evidence type="ECO:0000256" key="2">
    <source>
        <dbReference type="ARBA" id="ARBA00022670"/>
    </source>
</evidence>
<dbReference type="PROSITE" id="PS00136">
    <property type="entry name" value="SUBTILASE_ASP"/>
    <property type="match status" value="1"/>
</dbReference>
<dbReference type="SUPFAM" id="SSF52743">
    <property type="entry name" value="Subtilisin-like"/>
    <property type="match status" value="1"/>
</dbReference>
<proteinExistence type="inferred from homology"/>
<dbReference type="GO" id="GO:0006508">
    <property type="term" value="P:proteolysis"/>
    <property type="evidence" value="ECO:0007669"/>
    <property type="project" value="UniProtKB-KW"/>
</dbReference>
<protein>
    <recommendedName>
        <fullName evidence="13">Alkaline protease</fullName>
    </recommendedName>
</protein>
<dbReference type="InterPro" id="IPR023827">
    <property type="entry name" value="Peptidase_S8_Asp-AS"/>
</dbReference>
<dbReference type="InterPro" id="IPR037045">
    <property type="entry name" value="S8pro/Inhibitor_I9_sf"/>
</dbReference>
<dbReference type="OrthoDB" id="206201at2759"/>
<dbReference type="InterPro" id="IPR000209">
    <property type="entry name" value="Peptidase_S8/S53_dom"/>
</dbReference>
<dbReference type="InterPro" id="IPR050131">
    <property type="entry name" value="Peptidase_S8_subtilisin-like"/>
</dbReference>
<feature type="active site" description="Charge relay system" evidence="6">
    <location>
        <position position="339"/>
    </location>
</feature>
<keyword evidence="12" id="KW-1185">Reference proteome</keyword>
<comment type="similarity">
    <text evidence="1 6 7">Belongs to the peptidase S8 family.</text>
</comment>
<dbReference type="InterPro" id="IPR010259">
    <property type="entry name" value="S8pro/Inhibitor_I9"/>
</dbReference>
<evidence type="ECO:0000256" key="8">
    <source>
        <dbReference type="SAM" id="SignalP"/>
    </source>
</evidence>
<dbReference type="InterPro" id="IPR034193">
    <property type="entry name" value="PCSK9_ProteinaseK-like"/>
</dbReference>
<dbReference type="PROSITE" id="PS00138">
    <property type="entry name" value="SUBTILASE_SER"/>
    <property type="match status" value="1"/>
</dbReference>
<evidence type="ECO:0000259" key="10">
    <source>
        <dbReference type="Pfam" id="PF05922"/>
    </source>
</evidence>
<evidence type="ECO:0000256" key="4">
    <source>
        <dbReference type="ARBA" id="ARBA00022801"/>
    </source>
</evidence>
<evidence type="ECO:0000256" key="6">
    <source>
        <dbReference type="PROSITE-ProRule" id="PRU01240"/>
    </source>
</evidence>
<feature type="domain" description="Peptidase S8/S53" evidence="9">
    <location>
        <begin position="146"/>
        <end position="379"/>
    </location>
</feature>
<comment type="caution">
    <text evidence="11">The sequence shown here is derived from an EMBL/GenBank/DDBJ whole genome shotgun (WGS) entry which is preliminary data.</text>
</comment>
<evidence type="ECO:0000313" key="12">
    <source>
        <dbReference type="Proteomes" id="UP001152049"/>
    </source>
</evidence>
<keyword evidence="3 8" id="KW-0732">Signal</keyword>
<feature type="active site" description="Charge relay system" evidence="6">
    <location>
        <position position="153"/>
    </location>
</feature>
<gene>
    <name evidence="11" type="ORF">NW762_012187</name>
</gene>
<evidence type="ECO:0000256" key="5">
    <source>
        <dbReference type="ARBA" id="ARBA00022825"/>
    </source>
</evidence>
<dbReference type="PANTHER" id="PTHR43806">
    <property type="entry name" value="PEPTIDASE S8"/>
    <property type="match status" value="1"/>
</dbReference>
<dbReference type="InterPro" id="IPR022398">
    <property type="entry name" value="Peptidase_S8_His-AS"/>
</dbReference>
<dbReference type="CDD" id="cd04077">
    <property type="entry name" value="Peptidases_S8_PCSK9_ProteinaseK_like"/>
    <property type="match status" value="1"/>
</dbReference>
<dbReference type="Gene3D" id="3.30.70.80">
    <property type="entry name" value="Peptidase S8 propeptide/proteinase inhibitor I9"/>
    <property type="match status" value="1"/>
</dbReference>
<dbReference type="FunFam" id="3.40.50.200:FF:000014">
    <property type="entry name" value="Proteinase K"/>
    <property type="match status" value="1"/>
</dbReference>
<dbReference type="EMBL" id="JAOQAZ010000032">
    <property type="protein sequence ID" value="KAJ4249844.1"/>
    <property type="molecule type" value="Genomic_DNA"/>
</dbReference>
<feature type="signal peptide" evidence="8">
    <location>
        <begin position="1"/>
        <end position="18"/>
    </location>
</feature>
<dbReference type="AlphaFoldDB" id="A0A9W8V940"/>
<dbReference type="Pfam" id="PF00082">
    <property type="entry name" value="Peptidase_S8"/>
    <property type="match status" value="1"/>
</dbReference>
<feature type="domain" description="Inhibitor I9" evidence="10">
    <location>
        <begin position="31"/>
        <end position="109"/>
    </location>
</feature>
<organism evidence="11 12">
    <name type="scientific">Fusarium torreyae</name>
    <dbReference type="NCBI Taxonomy" id="1237075"/>
    <lineage>
        <taxon>Eukaryota</taxon>
        <taxon>Fungi</taxon>
        <taxon>Dikarya</taxon>
        <taxon>Ascomycota</taxon>
        <taxon>Pezizomycotina</taxon>
        <taxon>Sordariomycetes</taxon>
        <taxon>Hypocreomycetidae</taxon>
        <taxon>Hypocreales</taxon>
        <taxon>Nectriaceae</taxon>
        <taxon>Fusarium</taxon>
    </lineage>
</organism>
<dbReference type="PROSITE" id="PS51892">
    <property type="entry name" value="SUBTILASE"/>
    <property type="match status" value="1"/>
</dbReference>
<evidence type="ECO:0000256" key="7">
    <source>
        <dbReference type="RuleBase" id="RU003355"/>
    </source>
</evidence>
<dbReference type="PROSITE" id="PS00137">
    <property type="entry name" value="SUBTILASE_HIS"/>
    <property type="match status" value="1"/>
</dbReference>
<evidence type="ECO:0000313" key="11">
    <source>
        <dbReference type="EMBL" id="KAJ4249844.1"/>
    </source>
</evidence>
<accession>A0A9W8V940</accession>
<dbReference type="Proteomes" id="UP001152049">
    <property type="component" value="Unassembled WGS sequence"/>
</dbReference>
<dbReference type="InterPro" id="IPR015500">
    <property type="entry name" value="Peptidase_S8_subtilisin-rel"/>
</dbReference>
<evidence type="ECO:0000256" key="1">
    <source>
        <dbReference type="ARBA" id="ARBA00011073"/>
    </source>
</evidence>
<reference evidence="11" key="1">
    <citation type="submission" date="2022-09" db="EMBL/GenBank/DDBJ databases">
        <title>Fusarium specimens isolated from Avocado Roots.</title>
        <authorList>
            <person name="Stajich J."/>
            <person name="Roper C."/>
            <person name="Heimlech-Rivalta G."/>
        </authorList>
    </citation>
    <scope>NUCLEOTIDE SEQUENCE</scope>
    <source>
        <strain evidence="11">CF00136</strain>
    </source>
</reference>
<evidence type="ECO:0008006" key="13">
    <source>
        <dbReference type="Google" id="ProtNLM"/>
    </source>
</evidence>
<dbReference type="GO" id="GO:0004252">
    <property type="term" value="F:serine-type endopeptidase activity"/>
    <property type="evidence" value="ECO:0007669"/>
    <property type="project" value="UniProtKB-UniRule"/>
</dbReference>
<keyword evidence="5 6" id="KW-0720">Serine protease</keyword>
<dbReference type="Pfam" id="PF05922">
    <property type="entry name" value="Inhibitor_I9"/>
    <property type="match status" value="1"/>
</dbReference>
<feature type="chain" id="PRO_5040735247" description="Alkaline protease" evidence="8">
    <location>
        <begin position="19"/>
        <end position="394"/>
    </location>
</feature>
<keyword evidence="2 6" id="KW-0645">Protease</keyword>
<feature type="active site" description="Charge relay system" evidence="6">
    <location>
        <position position="183"/>
    </location>
</feature>
<keyword evidence="4 6" id="KW-0378">Hydrolase</keyword>
<name>A0A9W8V940_9HYPO</name>
<dbReference type="GO" id="GO:0005576">
    <property type="term" value="C:extracellular region"/>
    <property type="evidence" value="ECO:0007669"/>
    <property type="project" value="UniProtKB-ARBA"/>
</dbReference>
<dbReference type="PRINTS" id="PR00723">
    <property type="entry name" value="SUBTILISIN"/>
</dbReference>
<dbReference type="InterPro" id="IPR036852">
    <property type="entry name" value="Peptidase_S8/S53_dom_sf"/>
</dbReference>
<dbReference type="SUPFAM" id="SSF54897">
    <property type="entry name" value="Protease propeptides/inhibitors"/>
    <property type="match status" value="1"/>
</dbReference>
<sequence>MVKLHNLISSFLMVGVTASPVVGQQPTSNRWIVSLKAESSSGLERHVKRVTELHARNLQRRGTATSGIETTFDFPGFAGYAGSFDEETLVALKADPDVAAIEEDPKVYLSGLTTQNNPPWGLSAISHADPPSVNSSYIYDASAGKGTFSYVLDSGLYAEHNDFEGRAVLAYDATGGAKTDQSHGTHVAGIIGGKTYGVAKKTSLLGVQVTGTDSGQGSWILDALSWTANDILSKSRVGKSVINMSLATTSSAIINDAVKAVIDSGIPVIAAAGNSNDDTANWSPANLPEAITVAASNRDFRRWSASNWGSTVDLFAPGQDIPSTWVGSPDKIYTTSGTSMAAPYVAGVAAYLLRLEGSKSPAALKARILDLAIPDLIADAKGVHNFLLYNGNGA</sequence>
<evidence type="ECO:0000259" key="9">
    <source>
        <dbReference type="Pfam" id="PF00082"/>
    </source>
</evidence>
<dbReference type="InterPro" id="IPR023828">
    <property type="entry name" value="Peptidase_S8_Ser-AS"/>
</dbReference>
<evidence type="ECO:0000256" key="3">
    <source>
        <dbReference type="ARBA" id="ARBA00022729"/>
    </source>
</evidence>
<dbReference type="PANTHER" id="PTHR43806:SF58">
    <property type="entry name" value="ALKALINE PROTEASE 1-RELATED"/>
    <property type="match status" value="1"/>
</dbReference>
<dbReference type="Gene3D" id="3.40.50.200">
    <property type="entry name" value="Peptidase S8/S53 domain"/>
    <property type="match status" value="1"/>
</dbReference>